<dbReference type="SUPFAM" id="SSF48452">
    <property type="entry name" value="TPR-like"/>
    <property type="match status" value="2"/>
</dbReference>
<dbReference type="OrthoDB" id="415148at2"/>
<evidence type="ECO:0000256" key="7">
    <source>
        <dbReference type="ARBA" id="ARBA00023054"/>
    </source>
</evidence>
<dbReference type="GO" id="GO:0007018">
    <property type="term" value="P:microtubule-based movement"/>
    <property type="evidence" value="ECO:0007669"/>
    <property type="project" value="TreeGrafter"/>
</dbReference>
<keyword evidence="8" id="KW-0505">Motor protein</keyword>
<proteinExistence type="inferred from homology"/>
<evidence type="ECO:0000256" key="8">
    <source>
        <dbReference type="ARBA" id="ARBA00023175"/>
    </source>
</evidence>
<keyword evidence="7" id="KW-0175">Coiled coil</keyword>
<dbReference type="STRING" id="65393.PCC7424_0416"/>
<organism evidence="11 12">
    <name type="scientific">Gloeothece citriformis (strain PCC 7424)</name>
    <name type="common">Cyanothece sp. (strain PCC 7424)</name>
    <dbReference type="NCBI Taxonomy" id="65393"/>
    <lineage>
        <taxon>Bacteria</taxon>
        <taxon>Bacillati</taxon>
        <taxon>Cyanobacteriota</taxon>
        <taxon>Cyanophyceae</taxon>
        <taxon>Oscillatoriophycideae</taxon>
        <taxon>Chroococcales</taxon>
        <taxon>Aphanothecaceae</taxon>
        <taxon>Gloeothece</taxon>
        <taxon>Gloeothece citriformis</taxon>
    </lineage>
</organism>
<comment type="subcellular location">
    <subcellularLocation>
        <location evidence="1">Cytoplasm</location>
        <location evidence="1">Cytoskeleton</location>
    </subcellularLocation>
</comment>
<dbReference type="HOGENOM" id="CLU_012865_1_0_3"/>
<dbReference type="Pfam" id="PF13374">
    <property type="entry name" value="TPR_10"/>
    <property type="match status" value="1"/>
</dbReference>
<feature type="repeat" description="TPR" evidence="10">
    <location>
        <begin position="386"/>
        <end position="419"/>
    </location>
</feature>
<evidence type="ECO:0000256" key="9">
    <source>
        <dbReference type="ARBA" id="ARBA00023212"/>
    </source>
</evidence>
<dbReference type="Pfam" id="PF13424">
    <property type="entry name" value="TPR_12"/>
    <property type="match status" value="2"/>
</dbReference>
<keyword evidence="9" id="KW-0206">Cytoskeleton</keyword>
<keyword evidence="3" id="KW-0963">Cytoplasm</keyword>
<evidence type="ECO:0000256" key="2">
    <source>
        <dbReference type="ARBA" id="ARBA00009622"/>
    </source>
</evidence>
<keyword evidence="4" id="KW-0493">Microtubule</keyword>
<dbReference type="InterPro" id="IPR011990">
    <property type="entry name" value="TPR-like_helical_dom_sf"/>
</dbReference>
<dbReference type="GO" id="GO:0019894">
    <property type="term" value="F:kinesin binding"/>
    <property type="evidence" value="ECO:0007669"/>
    <property type="project" value="TreeGrafter"/>
</dbReference>
<evidence type="ECO:0000256" key="1">
    <source>
        <dbReference type="ARBA" id="ARBA00004245"/>
    </source>
</evidence>
<evidence type="ECO:0000256" key="4">
    <source>
        <dbReference type="ARBA" id="ARBA00022701"/>
    </source>
</evidence>
<dbReference type="SMART" id="SM00028">
    <property type="entry name" value="TPR"/>
    <property type="match status" value="5"/>
</dbReference>
<gene>
    <name evidence="11" type="ordered locus">PCC7424_0416</name>
</gene>
<evidence type="ECO:0000256" key="6">
    <source>
        <dbReference type="ARBA" id="ARBA00022803"/>
    </source>
</evidence>
<dbReference type="PRINTS" id="PR00381">
    <property type="entry name" value="KINESINLIGHT"/>
</dbReference>
<feature type="repeat" description="TPR" evidence="10">
    <location>
        <begin position="344"/>
        <end position="377"/>
    </location>
</feature>
<dbReference type="Gene3D" id="1.25.40.10">
    <property type="entry name" value="Tetratricopeptide repeat domain"/>
    <property type="match status" value="2"/>
</dbReference>
<evidence type="ECO:0000313" key="12">
    <source>
        <dbReference type="Proteomes" id="UP000002384"/>
    </source>
</evidence>
<name>B7KC59_GLOC7</name>
<dbReference type="GO" id="GO:0005871">
    <property type="term" value="C:kinesin complex"/>
    <property type="evidence" value="ECO:0007669"/>
    <property type="project" value="InterPro"/>
</dbReference>
<evidence type="ECO:0000313" key="11">
    <source>
        <dbReference type="EMBL" id="ACK68882.1"/>
    </source>
</evidence>
<accession>B7KC59</accession>
<dbReference type="PANTHER" id="PTHR45783">
    <property type="entry name" value="KINESIN LIGHT CHAIN"/>
    <property type="match status" value="1"/>
</dbReference>
<keyword evidence="5" id="KW-0677">Repeat</keyword>
<dbReference type="GO" id="GO:0005737">
    <property type="term" value="C:cytoplasm"/>
    <property type="evidence" value="ECO:0007669"/>
    <property type="project" value="TreeGrafter"/>
</dbReference>
<keyword evidence="12" id="KW-1185">Reference proteome</keyword>
<dbReference type="EMBL" id="CP001291">
    <property type="protein sequence ID" value="ACK68882.1"/>
    <property type="molecule type" value="Genomic_DNA"/>
</dbReference>
<dbReference type="AlphaFoldDB" id="B7KC59"/>
<dbReference type="InterPro" id="IPR002151">
    <property type="entry name" value="Kinesin_light"/>
</dbReference>
<sequence length="481" mass="54941">MNNITYESVAQANEEIYEKLLVSIEAGVGMLQIFIAVCDTDRQREAIITRYERDLAPSINTYRVFLDPEEPTLRLAVSQQITDTKRENAVAMVMGTQTLGLRKNDESLNKFFGYLQWTREGLRELKMPIVLWIPSRILVQLAKKAPDFYSWRNGVFQFQPEPYEETVEPLTTQSIEFEGNKSSSIFDVEQLESSLAKALAMWGENSSNLEPLYSQLGNLYADRVQSGESPDREREFILAQDYLNKAIALQTQFKQEDALAHTLSTLALLYRSQGRYTEAEPLFLQALELSKHILGNNHLDVATSLNNLALLYDSQGRYSEAELLHKKTLKLRKHLLGDNHFDVATSLNNLALLYKSQGRYEEAEPLLRQALELYKRLLGENHPNVATCLNNLAALYDSQGKYEEAEPFLIQALELRKRLLGDNHPDVAISLNNLASLYSSQGRYAEAEPFFLQALLILEKSLGEHHPHTQTARKNLQRMRR</sequence>
<dbReference type="InterPro" id="IPR019734">
    <property type="entry name" value="TPR_rpt"/>
</dbReference>
<evidence type="ECO:0000256" key="3">
    <source>
        <dbReference type="ARBA" id="ARBA00022490"/>
    </source>
</evidence>
<dbReference type="PROSITE" id="PS50005">
    <property type="entry name" value="TPR"/>
    <property type="match status" value="3"/>
</dbReference>
<dbReference type="eggNOG" id="COG0457">
    <property type="taxonomic scope" value="Bacteria"/>
</dbReference>
<evidence type="ECO:0000256" key="10">
    <source>
        <dbReference type="PROSITE-ProRule" id="PRU00339"/>
    </source>
</evidence>
<dbReference type="PANTHER" id="PTHR45783:SF3">
    <property type="entry name" value="KINESIN LIGHT CHAIN"/>
    <property type="match status" value="1"/>
</dbReference>
<feature type="repeat" description="TPR" evidence="10">
    <location>
        <begin position="260"/>
        <end position="293"/>
    </location>
</feature>
<dbReference type="KEGG" id="cyc:PCC7424_0416"/>
<reference evidence="12" key="1">
    <citation type="journal article" date="2011" name="MBio">
        <title>Novel metabolic attributes of the genus Cyanothece, comprising a group of unicellular nitrogen-fixing Cyanobacteria.</title>
        <authorList>
            <person name="Bandyopadhyay A."/>
            <person name="Elvitigala T."/>
            <person name="Welsh E."/>
            <person name="Stockel J."/>
            <person name="Liberton M."/>
            <person name="Min H."/>
            <person name="Sherman L.A."/>
            <person name="Pakrasi H.B."/>
        </authorList>
    </citation>
    <scope>NUCLEOTIDE SEQUENCE [LARGE SCALE GENOMIC DNA]</scope>
    <source>
        <strain evidence="12">PCC 7424</strain>
    </source>
</reference>
<protein>
    <submittedName>
        <fullName evidence="11">TPR repeat-containing protein</fullName>
    </submittedName>
</protein>
<dbReference type="Proteomes" id="UP000002384">
    <property type="component" value="Chromosome"/>
</dbReference>
<evidence type="ECO:0000256" key="5">
    <source>
        <dbReference type="ARBA" id="ARBA00022737"/>
    </source>
</evidence>
<keyword evidence="6 10" id="KW-0802">TPR repeat</keyword>
<dbReference type="GO" id="GO:0005874">
    <property type="term" value="C:microtubule"/>
    <property type="evidence" value="ECO:0007669"/>
    <property type="project" value="UniProtKB-KW"/>
</dbReference>
<dbReference type="RefSeq" id="WP_012597832.1">
    <property type="nucleotide sequence ID" value="NC_011729.1"/>
</dbReference>
<comment type="similarity">
    <text evidence="2">Belongs to the kinesin light chain family.</text>
</comment>